<proteinExistence type="predicted"/>
<dbReference type="EMBL" id="CAJRGZ010000019">
    <property type="protein sequence ID" value="CAG5158853.1"/>
    <property type="molecule type" value="Genomic_DNA"/>
</dbReference>
<gene>
    <name evidence="2" type="ORF">ALTATR162_LOCUS5286</name>
</gene>
<dbReference type="RefSeq" id="XP_043168840.1">
    <property type="nucleotide sequence ID" value="XM_043312905.1"/>
</dbReference>
<keyword evidence="3" id="KW-1185">Reference proteome</keyword>
<dbReference type="GeneID" id="67017047"/>
<keyword evidence="1" id="KW-0175">Coiled coil</keyword>
<sequence>MGLTNIAKVSNLVGAESYMDVTSHIQAIQQNWFIQAASEDEDILPPSLLAGVPFNCLPAGIVEAVHQLSTLTIGQRDRAHNLVNTYFQARIREGSYNGKSQNIFAMLEIGDVEKACESLRKMSRGREMQGPVLVKEDEPRKRKYSIRHELNATNRDDHEDGENLAKRLKEELNIIPEDDREPNTPLSINLPGMLTPPDSENTITLPSIPTTLRTQRRVRLPPIRTTEINTPMSTSPQNIPPCSSFTPLFNSLKHEFGDPDTPCPTRPSTYPQFENSNIWDSFMGGRYEAPTVDPRIQAAQRATHQFNARRIQVIEAQRAFEEARRRFSEAKRRMDGARRNCGWR</sequence>
<dbReference type="Proteomes" id="UP000676310">
    <property type="component" value="Unassembled WGS sequence"/>
</dbReference>
<comment type="caution">
    <text evidence="2">The sequence shown here is derived from an EMBL/GenBank/DDBJ whole genome shotgun (WGS) entry which is preliminary data.</text>
</comment>
<evidence type="ECO:0000313" key="3">
    <source>
        <dbReference type="Proteomes" id="UP000676310"/>
    </source>
</evidence>
<reference evidence="2" key="1">
    <citation type="submission" date="2021-05" db="EMBL/GenBank/DDBJ databases">
        <authorList>
            <person name="Stam R."/>
        </authorList>
    </citation>
    <scope>NUCLEOTIDE SEQUENCE</scope>
    <source>
        <strain evidence="2">CS162</strain>
    </source>
</reference>
<accession>A0A8J2I2Q5</accession>
<feature type="coiled-coil region" evidence="1">
    <location>
        <begin position="313"/>
        <end position="340"/>
    </location>
</feature>
<organism evidence="2 3">
    <name type="scientific">Alternaria atra</name>
    <dbReference type="NCBI Taxonomy" id="119953"/>
    <lineage>
        <taxon>Eukaryota</taxon>
        <taxon>Fungi</taxon>
        <taxon>Dikarya</taxon>
        <taxon>Ascomycota</taxon>
        <taxon>Pezizomycotina</taxon>
        <taxon>Dothideomycetes</taxon>
        <taxon>Pleosporomycetidae</taxon>
        <taxon>Pleosporales</taxon>
        <taxon>Pleosporineae</taxon>
        <taxon>Pleosporaceae</taxon>
        <taxon>Alternaria</taxon>
        <taxon>Alternaria sect. Ulocladioides</taxon>
    </lineage>
</organism>
<dbReference type="OrthoDB" id="3801260at2759"/>
<protein>
    <submittedName>
        <fullName evidence="2">Uncharacterized protein</fullName>
    </submittedName>
</protein>
<dbReference type="AlphaFoldDB" id="A0A8J2I2Q5"/>
<evidence type="ECO:0000313" key="2">
    <source>
        <dbReference type="EMBL" id="CAG5158853.1"/>
    </source>
</evidence>
<evidence type="ECO:0000256" key="1">
    <source>
        <dbReference type="SAM" id="Coils"/>
    </source>
</evidence>
<name>A0A8J2I2Q5_9PLEO</name>